<dbReference type="EMBL" id="CU459003">
    <property type="protein sequence ID" value="CAM74051.1"/>
    <property type="molecule type" value="Genomic_DNA"/>
</dbReference>
<feature type="non-terminal residue" evidence="1">
    <location>
        <position position="216"/>
    </location>
</feature>
<organism evidence="1">
    <name type="scientific">Magnetospirillum gryphiswaldense</name>
    <dbReference type="NCBI Taxonomy" id="55518"/>
    <lineage>
        <taxon>Bacteria</taxon>
        <taxon>Pseudomonadati</taxon>
        <taxon>Pseudomonadota</taxon>
        <taxon>Alphaproteobacteria</taxon>
        <taxon>Rhodospirillales</taxon>
        <taxon>Rhodospirillaceae</taxon>
        <taxon>Magnetospirillum</taxon>
    </lineage>
</organism>
<reference evidence="1" key="1">
    <citation type="journal article" date="2007" name="J. Bacteriol.">
        <title>Comparative genome analysis of four magnetotactic bacteria reveals a complex set of group-specific genes implicated in magnetosome biomineralization and function.</title>
        <authorList>
            <person name="Richter M."/>
            <person name="Kube M."/>
            <person name="Bazylinski D.A."/>
            <person name="Lombardot T."/>
            <person name="Gloeckner F.O."/>
            <person name="Reinhardt R."/>
            <person name="Schueler D."/>
        </authorList>
    </citation>
    <scope>NUCLEOTIDE SEQUENCE</scope>
    <source>
        <strain evidence="1">MSR-1</strain>
    </source>
</reference>
<gene>
    <name evidence="1" type="ORF">MGR_3230</name>
</gene>
<name>A4TTU4_9PROT</name>
<proteinExistence type="predicted"/>
<dbReference type="AlphaFoldDB" id="A4TTU4"/>
<keyword evidence="1" id="KW-0808">Transferase</keyword>
<protein>
    <submittedName>
        <fullName evidence="1">Glycosyl transferase-like protein</fullName>
    </submittedName>
</protein>
<accession>A4TTU4</accession>
<sequence length="216" mass="24022">MLSLILYGRNDAHGYNLHKRVAISLNCMAEVLDGENDEIVFVDFNTPDPLPTLPEAIADTLTAKARRVLRVLRVRPQQVEAWRHLTHLPVLEPLARNVALRRCHPGNSWVLSTNTDMIFIPPIPGASLLATVAGLAPGIYHLPRFEVPEGLWERFDRTDPTAVFAALGRLAPALHLPEIVAGSPPALFDNHGDFQLVPRHWLEGIDGFDESMLNGW</sequence>
<evidence type="ECO:0000313" key="1">
    <source>
        <dbReference type="EMBL" id="CAM74051.1"/>
    </source>
</evidence>
<dbReference type="GO" id="GO:0016740">
    <property type="term" value="F:transferase activity"/>
    <property type="evidence" value="ECO:0007669"/>
    <property type="project" value="UniProtKB-KW"/>
</dbReference>